<sequence>MPPPPPPPTAQCPLRRVQQHSLTAQYVLPMPSEDVKDAKLTHQPADLPAKNITSLMCGVTPTSDGSLIPLYSVFIALAVIAIALRVVARVITRAYFWWDDLANLFGFVRRIYVENILLILSANTDSRLGLRCSQQSASTMFFAEMILYTSTRFFIRASIILFYLRVFPPRPDNKLGRVLQLTMVFNAVYNVSFLLAVIFQCIPVSHFWTQWDGTTEGHCGNSTILVWVAASTGIAFDLWLLALPFPQLLALNLSWKKKVMGAVMFLVGIAVMIISFIRLKTIEEFTHDSNPTKSIAQLCLWSGLELDVGVICPCLPSFRLLLRRLWPTVMGTSGRYELDPVSNPTGVTRSGIRRSFGAATELGGGKIMVENTVAINDLTDSPSPSPPQWHHHHPETFAWRRAPPACRETRGLRKKTLPMIETGDERPPEETFVYGPSGSVLVRLAAGGGARVAPGKDTPLGFTRQGEEIVASYTNSRDGTAWYYFQFWGAGARGELGACGRTWPS</sequence>
<feature type="transmembrane region" description="Helical" evidence="6">
    <location>
        <begin position="68"/>
        <end position="88"/>
    </location>
</feature>
<evidence type="ECO:0000256" key="3">
    <source>
        <dbReference type="ARBA" id="ARBA00022989"/>
    </source>
</evidence>
<comment type="subcellular location">
    <subcellularLocation>
        <location evidence="1">Membrane</location>
        <topology evidence="1">Multi-pass membrane protein</topology>
    </subcellularLocation>
</comment>
<evidence type="ECO:0000259" key="7">
    <source>
        <dbReference type="Pfam" id="PF20684"/>
    </source>
</evidence>
<reference evidence="8" key="1">
    <citation type="submission" date="2023-02" db="EMBL/GenBank/DDBJ databases">
        <authorList>
            <person name="Palmer J.M."/>
        </authorList>
    </citation>
    <scope>NUCLEOTIDE SEQUENCE</scope>
    <source>
        <strain evidence="8">FW57</strain>
    </source>
</reference>
<keyword evidence="4 6" id="KW-0472">Membrane</keyword>
<dbReference type="EMBL" id="JAHCVI010000005">
    <property type="protein sequence ID" value="KAG7284713.1"/>
    <property type="molecule type" value="Genomic_DNA"/>
</dbReference>
<evidence type="ECO:0000256" key="1">
    <source>
        <dbReference type="ARBA" id="ARBA00004141"/>
    </source>
</evidence>
<evidence type="ECO:0000313" key="8">
    <source>
        <dbReference type="EMBL" id="KAG7284713.1"/>
    </source>
</evidence>
<dbReference type="AlphaFoldDB" id="A0AAD4ENW0"/>
<evidence type="ECO:0000256" key="6">
    <source>
        <dbReference type="SAM" id="Phobius"/>
    </source>
</evidence>
<gene>
    <name evidence="8" type="ORF">NEMBOFW57_009322</name>
</gene>
<evidence type="ECO:0000256" key="2">
    <source>
        <dbReference type="ARBA" id="ARBA00022692"/>
    </source>
</evidence>
<dbReference type="Pfam" id="PF20684">
    <property type="entry name" value="Fung_rhodopsin"/>
    <property type="match status" value="1"/>
</dbReference>
<name>A0AAD4ENW0_9PEZI</name>
<protein>
    <recommendedName>
        <fullName evidence="7">Rhodopsin domain-containing protein</fullName>
    </recommendedName>
</protein>
<dbReference type="PANTHER" id="PTHR33048">
    <property type="entry name" value="PTH11-LIKE INTEGRAL MEMBRANE PROTEIN (AFU_ORTHOLOGUE AFUA_5G11245)"/>
    <property type="match status" value="1"/>
</dbReference>
<evidence type="ECO:0000256" key="5">
    <source>
        <dbReference type="ARBA" id="ARBA00038359"/>
    </source>
</evidence>
<accession>A0AAD4ENW0</accession>
<dbReference type="InterPro" id="IPR052337">
    <property type="entry name" value="SAT4-like"/>
</dbReference>
<keyword evidence="9" id="KW-1185">Reference proteome</keyword>
<feature type="transmembrane region" description="Helical" evidence="6">
    <location>
        <begin position="259"/>
        <end position="277"/>
    </location>
</feature>
<proteinExistence type="inferred from homology"/>
<dbReference type="InterPro" id="IPR049326">
    <property type="entry name" value="Rhodopsin_dom_fungi"/>
</dbReference>
<feature type="domain" description="Rhodopsin" evidence="7">
    <location>
        <begin position="84"/>
        <end position="324"/>
    </location>
</feature>
<dbReference type="Proteomes" id="UP001197093">
    <property type="component" value="Unassembled WGS sequence"/>
</dbReference>
<evidence type="ECO:0000313" key="9">
    <source>
        <dbReference type="Proteomes" id="UP001197093"/>
    </source>
</evidence>
<feature type="transmembrane region" description="Helical" evidence="6">
    <location>
        <begin position="187"/>
        <end position="208"/>
    </location>
</feature>
<comment type="caution">
    <text evidence="8">The sequence shown here is derived from an EMBL/GenBank/DDBJ whole genome shotgun (WGS) entry which is preliminary data.</text>
</comment>
<evidence type="ECO:0000256" key="4">
    <source>
        <dbReference type="ARBA" id="ARBA00023136"/>
    </source>
</evidence>
<feature type="transmembrane region" description="Helical" evidence="6">
    <location>
        <begin position="220"/>
        <end position="239"/>
    </location>
</feature>
<comment type="similarity">
    <text evidence="5">Belongs to the SAT4 family.</text>
</comment>
<dbReference type="GO" id="GO:0016020">
    <property type="term" value="C:membrane"/>
    <property type="evidence" value="ECO:0007669"/>
    <property type="project" value="UniProtKB-SubCell"/>
</dbReference>
<organism evidence="8 9">
    <name type="scientific">Staphylotrichum longicolle</name>
    <dbReference type="NCBI Taxonomy" id="669026"/>
    <lineage>
        <taxon>Eukaryota</taxon>
        <taxon>Fungi</taxon>
        <taxon>Dikarya</taxon>
        <taxon>Ascomycota</taxon>
        <taxon>Pezizomycotina</taxon>
        <taxon>Sordariomycetes</taxon>
        <taxon>Sordariomycetidae</taxon>
        <taxon>Sordariales</taxon>
        <taxon>Chaetomiaceae</taxon>
        <taxon>Staphylotrichum</taxon>
    </lineage>
</organism>
<dbReference type="PANTHER" id="PTHR33048:SF143">
    <property type="entry name" value="EXTRACELLULAR MEMBRANE PROTEIN CFEM DOMAIN-CONTAINING PROTEIN-RELATED"/>
    <property type="match status" value="1"/>
</dbReference>
<keyword evidence="2 6" id="KW-0812">Transmembrane</keyword>
<keyword evidence="3 6" id="KW-1133">Transmembrane helix</keyword>